<dbReference type="Gene3D" id="1.10.238.10">
    <property type="entry name" value="EF-hand"/>
    <property type="match status" value="1"/>
</dbReference>
<evidence type="ECO:0000259" key="16">
    <source>
        <dbReference type="PROSITE" id="PS50222"/>
    </source>
</evidence>
<evidence type="ECO:0000256" key="9">
    <source>
        <dbReference type="ARBA" id="ARBA00022989"/>
    </source>
</evidence>
<dbReference type="InterPro" id="IPR011992">
    <property type="entry name" value="EF-hand-dom_pair"/>
</dbReference>
<keyword evidence="8" id="KW-0851">Voltage-gated channel</keyword>
<keyword evidence="3" id="KW-0597">Phosphoprotein</keyword>
<keyword evidence="11 15" id="KW-0472">Membrane</keyword>
<evidence type="ECO:0000256" key="15">
    <source>
        <dbReference type="SAM" id="Phobius"/>
    </source>
</evidence>
<feature type="region of interest" description="Disordered" evidence="14">
    <location>
        <begin position="53"/>
        <end position="88"/>
    </location>
</feature>
<dbReference type="PANTHER" id="PTHR45628:SF7">
    <property type="entry name" value="VOLTAGE-DEPENDENT CALCIUM CHANNEL TYPE A SUBUNIT ALPHA-1"/>
    <property type="match status" value="1"/>
</dbReference>
<feature type="transmembrane region" description="Helical" evidence="15">
    <location>
        <begin position="239"/>
        <end position="258"/>
    </location>
</feature>
<evidence type="ECO:0000256" key="12">
    <source>
        <dbReference type="ARBA" id="ARBA00023180"/>
    </source>
</evidence>
<feature type="compositionally biased region" description="Low complexity" evidence="14">
    <location>
        <begin position="78"/>
        <end position="87"/>
    </location>
</feature>
<dbReference type="InterPro" id="IPR005821">
    <property type="entry name" value="Ion_trans_dom"/>
</dbReference>
<sequence>MAEEKGMEWKEMQLLLQGELQRMSERLSKDLRRELSSALSHWLEQPKHLAWRKKEEESNALSPRAKEASPQLPPQLPYSPTLSTSTPMAVSMNDERDIARMRMKARTYVSTEGIGGPVATGSMTLIGTPKSQTGRGFAFSRSASSAIDVGTLDEVDECEPENLKVVPDAPPDAGNKKDKRDSRAMSEPRSIFVHHISRYAPEEAGTAETPESPTSSSKSSFSRCNFLQQKCLWLVRLEAFDYIMGLAILANAILMGVQADLAVHSARTGELEPPAVRAVAVVLGVIFTVELVLRIFAFRLDFFTKPGWKWNIFDFTLVFLQISEEVVTAVVYTDSTSRTVNLSFMRILRVLRLVRIVRLVRVLRLIRELRTLVESIASTMTSLLWTVVLLLLLIFVVGICFTQVVADVATESPQLLQEGTDTFEFYGSLMRSVMSLYQSITSGVSWREASVPLERHSAVMGLVFAVYIAFAALAMLNVITGVFVESAMASAREENTVTVVSRMREIVHQMKIGDSGQMTWEQFEGQLDNPVMEAYFKSIDLSVTEARSLFLLLDIDDQGYIDVEEFIAGCCRIHGPAKAIDLTTLMCQVRKLHMELREHALWVVECMTMAGFASPASTFQGSPRHRRKPSCTATRRRKPSFGLTAHPDHALEEKSPVASLDHKVHASPASSIEQAPEALSALTPAGSLKLPINNRLHDEGFGGFENVTQWAKKDTGTLLLRESGKPLSL</sequence>
<dbReference type="Pfam" id="PF00520">
    <property type="entry name" value="Ion_trans"/>
    <property type="match status" value="1"/>
</dbReference>
<keyword evidence="13" id="KW-0407">Ion channel</keyword>
<protein>
    <recommendedName>
        <fullName evidence="16">EF-hand domain-containing protein</fullName>
    </recommendedName>
</protein>
<dbReference type="Gene3D" id="1.10.287.70">
    <property type="match status" value="1"/>
</dbReference>
<keyword evidence="6 15" id="KW-0812">Transmembrane</keyword>
<comment type="caution">
    <text evidence="17">The sequence shown here is derived from an EMBL/GenBank/DDBJ whole genome shotgun (WGS) entry which is preliminary data.</text>
</comment>
<feature type="transmembrane region" description="Helical" evidence="15">
    <location>
        <begin position="278"/>
        <end position="300"/>
    </location>
</feature>
<keyword evidence="9 15" id="KW-1133">Transmembrane helix</keyword>
<dbReference type="Gene3D" id="1.20.120.350">
    <property type="entry name" value="Voltage-gated potassium channels. Chain C"/>
    <property type="match status" value="1"/>
</dbReference>
<dbReference type="InterPro" id="IPR027359">
    <property type="entry name" value="Volt_channel_dom_sf"/>
</dbReference>
<keyword evidence="2" id="KW-0813">Transport</keyword>
<evidence type="ECO:0000313" key="18">
    <source>
        <dbReference type="Proteomes" id="UP001642484"/>
    </source>
</evidence>
<evidence type="ECO:0000256" key="3">
    <source>
        <dbReference type="ARBA" id="ARBA00022553"/>
    </source>
</evidence>
<keyword evidence="10" id="KW-0406">Ion transport</keyword>
<dbReference type="Proteomes" id="UP001642484">
    <property type="component" value="Unassembled WGS sequence"/>
</dbReference>
<gene>
    <name evidence="17" type="ORF">CCMP2556_LOCUS15007</name>
</gene>
<proteinExistence type="predicted"/>
<evidence type="ECO:0000256" key="6">
    <source>
        <dbReference type="ARBA" id="ARBA00022692"/>
    </source>
</evidence>
<feature type="transmembrane region" description="Helical" evidence="15">
    <location>
        <begin position="383"/>
        <end position="405"/>
    </location>
</feature>
<evidence type="ECO:0000256" key="5">
    <source>
        <dbReference type="ARBA" id="ARBA00022673"/>
    </source>
</evidence>
<dbReference type="SUPFAM" id="SSF81324">
    <property type="entry name" value="Voltage-gated potassium channels"/>
    <property type="match status" value="1"/>
</dbReference>
<keyword evidence="7" id="KW-0106">Calcium</keyword>
<dbReference type="InterPro" id="IPR050599">
    <property type="entry name" value="VDCC_alpha-1_subunit"/>
</dbReference>
<evidence type="ECO:0000256" key="4">
    <source>
        <dbReference type="ARBA" id="ARBA00022568"/>
    </source>
</evidence>
<evidence type="ECO:0000256" key="7">
    <source>
        <dbReference type="ARBA" id="ARBA00022837"/>
    </source>
</evidence>
<name>A0ABP0K999_9DINO</name>
<feature type="transmembrane region" description="Helical" evidence="15">
    <location>
        <begin position="458"/>
        <end position="484"/>
    </location>
</feature>
<accession>A0ABP0K999</accession>
<dbReference type="EMBL" id="CAXAMN010007780">
    <property type="protein sequence ID" value="CAK9022848.1"/>
    <property type="molecule type" value="Genomic_DNA"/>
</dbReference>
<evidence type="ECO:0000256" key="2">
    <source>
        <dbReference type="ARBA" id="ARBA00022448"/>
    </source>
</evidence>
<dbReference type="PROSITE" id="PS50222">
    <property type="entry name" value="EF_HAND_2"/>
    <property type="match status" value="1"/>
</dbReference>
<evidence type="ECO:0000256" key="10">
    <source>
        <dbReference type="ARBA" id="ARBA00023065"/>
    </source>
</evidence>
<dbReference type="SUPFAM" id="SSF47473">
    <property type="entry name" value="EF-hand"/>
    <property type="match status" value="1"/>
</dbReference>
<keyword evidence="12" id="KW-0325">Glycoprotein</keyword>
<feature type="compositionally biased region" description="Basic residues" evidence="14">
    <location>
        <begin position="623"/>
        <end position="639"/>
    </location>
</feature>
<comment type="subcellular location">
    <subcellularLocation>
        <location evidence="1">Membrane</location>
        <topology evidence="1">Multi-pass membrane protein</topology>
    </subcellularLocation>
</comment>
<keyword evidence="4" id="KW-0109">Calcium transport</keyword>
<keyword evidence="5" id="KW-0107">Calcium channel</keyword>
<evidence type="ECO:0000256" key="1">
    <source>
        <dbReference type="ARBA" id="ARBA00004141"/>
    </source>
</evidence>
<evidence type="ECO:0000256" key="11">
    <source>
        <dbReference type="ARBA" id="ARBA00023136"/>
    </source>
</evidence>
<feature type="region of interest" description="Disordered" evidence="14">
    <location>
        <begin position="158"/>
        <end position="186"/>
    </location>
</feature>
<evidence type="ECO:0000313" key="17">
    <source>
        <dbReference type="EMBL" id="CAK9022848.1"/>
    </source>
</evidence>
<dbReference type="PANTHER" id="PTHR45628">
    <property type="entry name" value="VOLTAGE-DEPENDENT CALCIUM CHANNEL TYPE A SUBUNIT ALPHA-1"/>
    <property type="match status" value="1"/>
</dbReference>
<feature type="domain" description="EF-hand" evidence="16">
    <location>
        <begin position="541"/>
        <end position="576"/>
    </location>
</feature>
<reference evidence="17 18" key="1">
    <citation type="submission" date="2024-02" db="EMBL/GenBank/DDBJ databases">
        <authorList>
            <person name="Chen Y."/>
            <person name="Shah S."/>
            <person name="Dougan E. K."/>
            <person name="Thang M."/>
            <person name="Chan C."/>
        </authorList>
    </citation>
    <scope>NUCLEOTIDE SEQUENCE [LARGE SCALE GENOMIC DNA]</scope>
</reference>
<organism evidence="17 18">
    <name type="scientific">Durusdinium trenchii</name>
    <dbReference type="NCBI Taxonomy" id="1381693"/>
    <lineage>
        <taxon>Eukaryota</taxon>
        <taxon>Sar</taxon>
        <taxon>Alveolata</taxon>
        <taxon>Dinophyceae</taxon>
        <taxon>Suessiales</taxon>
        <taxon>Symbiodiniaceae</taxon>
        <taxon>Durusdinium</taxon>
    </lineage>
</organism>
<evidence type="ECO:0000256" key="8">
    <source>
        <dbReference type="ARBA" id="ARBA00022882"/>
    </source>
</evidence>
<keyword evidence="18" id="KW-1185">Reference proteome</keyword>
<feature type="region of interest" description="Disordered" evidence="14">
    <location>
        <begin position="617"/>
        <end position="648"/>
    </location>
</feature>
<evidence type="ECO:0000256" key="14">
    <source>
        <dbReference type="SAM" id="MobiDB-lite"/>
    </source>
</evidence>
<dbReference type="InterPro" id="IPR002048">
    <property type="entry name" value="EF_hand_dom"/>
</dbReference>
<evidence type="ECO:0000256" key="13">
    <source>
        <dbReference type="ARBA" id="ARBA00023303"/>
    </source>
</evidence>
<feature type="compositionally biased region" description="Basic and acidic residues" evidence="14">
    <location>
        <begin position="174"/>
        <end position="186"/>
    </location>
</feature>